<dbReference type="CDD" id="cd01301">
    <property type="entry name" value="rDP_like"/>
    <property type="match status" value="1"/>
</dbReference>
<dbReference type="InterPro" id="IPR000180">
    <property type="entry name" value="Dipep_AS"/>
</dbReference>
<protein>
    <submittedName>
        <fullName evidence="1">Membrane dipeptidase</fullName>
        <ecNumber evidence="1">3.4.13.19</ecNumber>
    </submittedName>
</protein>
<dbReference type="Pfam" id="PF01244">
    <property type="entry name" value="Peptidase_M19"/>
    <property type="match status" value="1"/>
</dbReference>
<keyword evidence="1" id="KW-0645">Protease</keyword>
<accession>A0ABS4H1E0</accession>
<keyword evidence="1" id="KW-0224">Dipeptidase</keyword>
<keyword evidence="1" id="KW-0378">Hydrolase</keyword>
<dbReference type="InterPro" id="IPR032466">
    <property type="entry name" value="Metal_Hydrolase"/>
</dbReference>
<keyword evidence="2" id="KW-1185">Reference proteome</keyword>
<reference evidence="1 2" key="1">
    <citation type="submission" date="2021-03" db="EMBL/GenBank/DDBJ databases">
        <title>Genomic Encyclopedia of Type Strains, Phase IV (KMG-IV): sequencing the most valuable type-strain genomes for metagenomic binning, comparative biology and taxonomic classification.</title>
        <authorList>
            <person name="Goeker M."/>
        </authorList>
    </citation>
    <scope>NUCLEOTIDE SEQUENCE [LARGE SCALE GENOMIC DNA]</scope>
    <source>
        <strain evidence="1 2">DSM 23491</strain>
    </source>
</reference>
<dbReference type="Proteomes" id="UP001519273">
    <property type="component" value="Unassembled WGS sequence"/>
</dbReference>
<name>A0ABS4H1E0_9BACL</name>
<evidence type="ECO:0000313" key="2">
    <source>
        <dbReference type="Proteomes" id="UP001519273"/>
    </source>
</evidence>
<comment type="caution">
    <text evidence="1">The sequence shown here is derived from an EMBL/GenBank/DDBJ whole genome shotgun (WGS) entry which is preliminary data.</text>
</comment>
<dbReference type="EC" id="3.4.13.19" evidence="1"/>
<dbReference type="SUPFAM" id="SSF51556">
    <property type="entry name" value="Metallo-dependent hydrolases"/>
    <property type="match status" value="1"/>
</dbReference>
<dbReference type="RefSeq" id="WP_342454267.1">
    <property type="nucleotide sequence ID" value="NZ_CBCRVE010000002.1"/>
</dbReference>
<gene>
    <name evidence="1" type="ORF">J2Z20_001206</name>
</gene>
<proteinExistence type="predicted"/>
<dbReference type="PROSITE" id="PS00869">
    <property type="entry name" value="RENAL_DIPEPTIDASE_1"/>
    <property type="match status" value="1"/>
</dbReference>
<dbReference type="Gene3D" id="3.20.20.140">
    <property type="entry name" value="Metal-dependent hydrolases"/>
    <property type="match status" value="1"/>
</dbReference>
<dbReference type="GO" id="GO:0016805">
    <property type="term" value="F:dipeptidase activity"/>
    <property type="evidence" value="ECO:0007669"/>
    <property type="project" value="UniProtKB-KW"/>
</dbReference>
<dbReference type="EMBL" id="JAGGKP010000001">
    <property type="protein sequence ID" value="MBP1936345.1"/>
    <property type="molecule type" value="Genomic_DNA"/>
</dbReference>
<evidence type="ECO:0000313" key="1">
    <source>
        <dbReference type="EMBL" id="MBP1936345.1"/>
    </source>
</evidence>
<dbReference type="PANTHER" id="PTHR10443:SF12">
    <property type="entry name" value="DIPEPTIDASE"/>
    <property type="match status" value="1"/>
</dbReference>
<dbReference type="InterPro" id="IPR008257">
    <property type="entry name" value="Pept_M19"/>
</dbReference>
<dbReference type="PROSITE" id="PS51365">
    <property type="entry name" value="RENAL_DIPEPTIDASE_2"/>
    <property type="match status" value="1"/>
</dbReference>
<sequence>MKRGIVDFHCDALSKMQMNPKINFASDERLDVSRLMLEEGGVMLQCFAIFLSPHFEPHFELILDQMGLFKQKVSRANQIPLIQWREDIENLRASTHIGGLLSIEGADGLEGNMFYLQLCYEQGVRFLGLTWNYANWAADGVMEPRNGGFTKKGKVLVAKCNELGIILDVSHLSEQGFAELTELSQRPFIASHSNSYTICNHVRNLKDDQIKAIIRMNGRIGLTFVPWFVRDTERVVMEDLLPHIEHICELGGAKHLMLGSDFDGIDKWIVGLENAGKYQRFVDLLLRYYPEDLVLGILSGNALHFLNENLPARRNE</sequence>
<dbReference type="PANTHER" id="PTHR10443">
    <property type="entry name" value="MICROSOMAL DIPEPTIDASE"/>
    <property type="match status" value="1"/>
</dbReference>
<organism evidence="1 2">
    <name type="scientific">Paenibacillus sediminis</name>
    <dbReference type="NCBI Taxonomy" id="664909"/>
    <lineage>
        <taxon>Bacteria</taxon>
        <taxon>Bacillati</taxon>
        <taxon>Bacillota</taxon>
        <taxon>Bacilli</taxon>
        <taxon>Bacillales</taxon>
        <taxon>Paenibacillaceae</taxon>
        <taxon>Paenibacillus</taxon>
    </lineage>
</organism>